<accession>A0ABS6BB34</accession>
<dbReference type="InterPro" id="IPR021741">
    <property type="entry name" value="DUF3311"/>
</dbReference>
<sequence>MATQPDRSDRTPWNWLLLVPVVVPLLTFLFNFDKPRIAGFPMFYWLQMLFILLSVASTTIVYWVGKKRSGK</sequence>
<comment type="caution">
    <text evidence="2">The sequence shown here is derived from an EMBL/GenBank/DDBJ whole genome shotgun (WGS) entry which is preliminary data.</text>
</comment>
<protein>
    <submittedName>
        <fullName evidence="2">DUF3311 domain-containing protein</fullName>
    </submittedName>
</protein>
<name>A0ABS6BB34_9NOCA</name>
<feature type="transmembrane region" description="Helical" evidence="1">
    <location>
        <begin position="12"/>
        <end position="32"/>
    </location>
</feature>
<keyword evidence="1" id="KW-0812">Transmembrane</keyword>
<keyword evidence="1" id="KW-0472">Membrane</keyword>
<dbReference type="RefSeq" id="WP_215922449.1">
    <property type="nucleotide sequence ID" value="NZ_JAHKNI010000014.1"/>
</dbReference>
<proteinExistence type="predicted"/>
<dbReference type="EMBL" id="JAHKNI010000014">
    <property type="protein sequence ID" value="MBU3066374.1"/>
    <property type="molecule type" value="Genomic_DNA"/>
</dbReference>
<evidence type="ECO:0000256" key="1">
    <source>
        <dbReference type="SAM" id="Phobius"/>
    </source>
</evidence>
<keyword evidence="1" id="KW-1133">Transmembrane helix</keyword>
<dbReference type="Pfam" id="PF11755">
    <property type="entry name" value="DUF3311"/>
    <property type="match status" value="1"/>
</dbReference>
<gene>
    <name evidence="2" type="ORF">KO481_33245</name>
</gene>
<evidence type="ECO:0000313" key="2">
    <source>
        <dbReference type="EMBL" id="MBU3066374.1"/>
    </source>
</evidence>
<keyword evidence="3" id="KW-1185">Reference proteome</keyword>
<reference evidence="2 3" key="1">
    <citation type="submission" date="2021-06" db="EMBL/GenBank/DDBJ databases">
        <title>Actinomycetes sequencing.</title>
        <authorList>
            <person name="Shan Q."/>
        </authorList>
    </citation>
    <scope>NUCLEOTIDE SEQUENCE [LARGE SCALE GENOMIC DNA]</scope>
    <source>
        <strain evidence="2 3">NEAU-G5</strain>
    </source>
</reference>
<feature type="transmembrane region" description="Helical" evidence="1">
    <location>
        <begin position="44"/>
        <end position="65"/>
    </location>
</feature>
<evidence type="ECO:0000313" key="3">
    <source>
        <dbReference type="Proteomes" id="UP000733379"/>
    </source>
</evidence>
<organism evidence="2 3">
    <name type="scientific">Nocardia albiluteola</name>
    <dbReference type="NCBI Taxonomy" id="2842303"/>
    <lineage>
        <taxon>Bacteria</taxon>
        <taxon>Bacillati</taxon>
        <taxon>Actinomycetota</taxon>
        <taxon>Actinomycetes</taxon>
        <taxon>Mycobacteriales</taxon>
        <taxon>Nocardiaceae</taxon>
        <taxon>Nocardia</taxon>
    </lineage>
</organism>
<dbReference type="Proteomes" id="UP000733379">
    <property type="component" value="Unassembled WGS sequence"/>
</dbReference>